<dbReference type="AlphaFoldDB" id="A0AAD1ZCG2"/>
<dbReference type="InterPro" id="IPR044514">
    <property type="entry name" value="VIN3-like"/>
</dbReference>
<dbReference type="EMBL" id="OU503043">
    <property type="protein sequence ID" value="CAI9766940.1"/>
    <property type="molecule type" value="Genomic_DNA"/>
</dbReference>
<keyword evidence="3" id="KW-1185">Reference proteome</keyword>
<evidence type="ECO:0000313" key="2">
    <source>
        <dbReference type="EMBL" id="CAI9766940.1"/>
    </source>
</evidence>
<organism evidence="2 3">
    <name type="scientific">Fraxinus pennsylvanica</name>
    <dbReference type="NCBI Taxonomy" id="56036"/>
    <lineage>
        <taxon>Eukaryota</taxon>
        <taxon>Viridiplantae</taxon>
        <taxon>Streptophyta</taxon>
        <taxon>Embryophyta</taxon>
        <taxon>Tracheophyta</taxon>
        <taxon>Spermatophyta</taxon>
        <taxon>Magnoliopsida</taxon>
        <taxon>eudicotyledons</taxon>
        <taxon>Gunneridae</taxon>
        <taxon>Pentapetalae</taxon>
        <taxon>asterids</taxon>
        <taxon>lamiids</taxon>
        <taxon>Lamiales</taxon>
        <taxon>Oleaceae</taxon>
        <taxon>Oleeae</taxon>
        <taxon>Fraxinus</taxon>
    </lineage>
</organism>
<dbReference type="Proteomes" id="UP000834106">
    <property type="component" value="Chromosome 8"/>
</dbReference>
<sequence>MDTPKRASSSPKDLPTRKQRKGKARGKVGVVNLGQLMQVDGGYYCASCGKLDGGYYCASCGKVSGTLWSSVNDSTKLVHGIVGTWSVASDVQNLCSLAIEKADTCLA</sequence>
<dbReference type="GO" id="GO:0010048">
    <property type="term" value="P:vernalization response"/>
    <property type="evidence" value="ECO:0007669"/>
    <property type="project" value="InterPro"/>
</dbReference>
<proteinExistence type="predicted"/>
<feature type="region of interest" description="Disordered" evidence="1">
    <location>
        <begin position="1"/>
        <end position="25"/>
    </location>
</feature>
<evidence type="ECO:0000256" key="1">
    <source>
        <dbReference type="SAM" id="MobiDB-lite"/>
    </source>
</evidence>
<name>A0AAD1ZCG2_9LAMI</name>
<reference evidence="2" key="1">
    <citation type="submission" date="2023-05" db="EMBL/GenBank/DDBJ databases">
        <authorList>
            <person name="Huff M."/>
        </authorList>
    </citation>
    <scope>NUCLEOTIDE SEQUENCE</scope>
</reference>
<dbReference type="PANTHER" id="PTHR46286">
    <property type="entry name" value="VIN3-LIKE PROTEIN 2-RELATED"/>
    <property type="match status" value="1"/>
</dbReference>
<feature type="compositionally biased region" description="Polar residues" evidence="1">
    <location>
        <begin position="1"/>
        <end position="11"/>
    </location>
</feature>
<dbReference type="PANTHER" id="PTHR46286:SF1">
    <property type="entry name" value="VIN3-LIKE PROTEIN 1"/>
    <property type="match status" value="1"/>
</dbReference>
<dbReference type="GO" id="GO:0040029">
    <property type="term" value="P:epigenetic regulation of gene expression"/>
    <property type="evidence" value="ECO:0007669"/>
    <property type="project" value="InterPro"/>
</dbReference>
<evidence type="ECO:0000313" key="3">
    <source>
        <dbReference type="Proteomes" id="UP000834106"/>
    </source>
</evidence>
<gene>
    <name evidence="2" type="ORF">FPE_LOCUS14370</name>
</gene>
<accession>A0AAD1ZCG2</accession>
<protein>
    <submittedName>
        <fullName evidence="2">Uncharacterized protein</fullName>
    </submittedName>
</protein>